<evidence type="ECO:0000313" key="3">
    <source>
        <dbReference type="EMBL" id="CAL1354466.1"/>
    </source>
</evidence>
<proteinExistence type="predicted"/>
<protein>
    <recommendedName>
        <fullName evidence="2">Myb/SANT-like domain-containing protein</fullName>
    </recommendedName>
</protein>
<dbReference type="Proteomes" id="UP001497516">
    <property type="component" value="Chromosome 1"/>
</dbReference>
<dbReference type="InterPro" id="IPR024752">
    <property type="entry name" value="Myb/SANT-like_dom"/>
</dbReference>
<feature type="compositionally biased region" description="Acidic residues" evidence="1">
    <location>
        <begin position="10"/>
        <end position="19"/>
    </location>
</feature>
<evidence type="ECO:0000256" key="1">
    <source>
        <dbReference type="SAM" id="MobiDB-lite"/>
    </source>
</evidence>
<dbReference type="EMBL" id="OZ034813">
    <property type="protein sequence ID" value="CAL1354466.1"/>
    <property type="molecule type" value="Genomic_DNA"/>
</dbReference>
<organism evidence="3 4">
    <name type="scientific">Linum trigynum</name>
    <dbReference type="NCBI Taxonomy" id="586398"/>
    <lineage>
        <taxon>Eukaryota</taxon>
        <taxon>Viridiplantae</taxon>
        <taxon>Streptophyta</taxon>
        <taxon>Embryophyta</taxon>
        <taxon>Tracheophyta</taxon>
        <taxon>Spermatophyta</taxon>
        <taxon>Magnoliopsida</taxon>
        <taxon>eudicotyledons</taxon>
        <taxon>Gunneridae</taxon>
        <taxon>Pentapetalae</taxon>
        <taxon>rosids</taxon>
        <taxon>fabids</taxon>
        <taxon>Malpighiales</taxon>
        <taxon>Linaceae</taxon>
        <taxon>Linum</taxon>
    </lineage>
</organism>
<dbReference type="AlphaFoldDB" id="A0AAV2CF59"/>
<reference evidence="3 4" key="1">
    <citation type="submission" date="2024-04" db="EMBL/GenBank/DDBJ databases">
        <authorList>
            <person name="Fracassetti M."/>
        </authorList>
    </citation>
    <scope>NUCLEOTIDE SEQUENCE [LARGE SCALE GENOMIC DNA]</scope>
</reference>
<accession>A0AAV2CF59</accession>
<feature type="region of interest" description="Disordered" evidence="1">
    <location>
        <begin position="1"/>
        <end position="29"/>
    </location>
</feature>
<gene>
    <name evidence="3" type="ORF">LTRI10_LOCUS2275</name>
</gene>
<dbReference type="Pfam" id="PF12776">
    <property type="entry name" value="Myb_DNA-bind_3"/>
    <property type="match status" value="1"/>
</dbReference>
<dbReference type="PANTHER" id="PTHR46250">
    <property type="entry name" value="MYB/SANT-LIKE DNA-BINDING DOMAIN PROTEIN-RELATED"/>
    <property type="match status" value="1"/>
</dbReference>
<name>A0AAV2CF59_9ROSI</name>
<feature type="domain" description="Myb/SANT-like" evidence="2">
    <location>
        <begin position="32"/>
        <end position="124"/>
    </location>
</feature>
<feature type="region of interest" description="Disordered" evidence="1">
    <location>
        <begin position="211"/>
        <end position="237"/>
    </location>
</feature>
<sequence length="343" mass="37973">MGRKRKEIKIEEEEEEEEAAANPPQPKGPYFSWNETLDAILIQCMLELVEKHQVENGNFQNGAFIELENMMHQKAPGCGVKVDPNIRSRHRKLKRDFNAVHLLRSKSGNGWDELTLTPVVEDDVFDDLMKVHPNIKNLNKKPFPHYYELLKIFGKGGTAQGRVTGGISDPVYSPPTFVNLDSLDSPIDLEDPKSTEILVDIMNEGIEQSLRESAGHQQAHGQATKGEPSVKGAVGSNSAAKKKAKRVEFNNDEAIVNVVSELGGLKPVIDKAVEALGSILGDQDNDSSKQAALMAEIGKIDGLTRCQVIDAAIALVDNESKTKLFYALKNEDDHFYFVKSLLR</sequence>
<keyword evidence="4" id="KW-1185">Reference proteome</keyword>
<evidence type="ECO:0000313" key="4">
    <source>
        <dbReference type="Proteomes" id="UP001497516"/>
    </source>
</evidence>
<evidence type="ECO:0000259" key="2">
    <source>
        <dbReference type="Pfam" id="PF12776"/>
    </source>
</evidence>